<feature type="region of interest" description="Disordered" evidence="4">
    <location>
        <begin position="2841"/>
        <end position="2925"/>
    </location>
</feature>
<dbReference type="VEuPathDB" id="TriTrypDB:LdCL_270013300"/>
<keyword evidence="2" id="KW-0677">Repeat</keyword>
<evidence type="ECO:0000256" key="4">
    <source>
        <dbReference type="SAM" id="MobiDB-lite"/>
    </source>
</evidence>
<feature type="domain" description="Carbohydrate-binding/sugar hydrolysis" evidence="5">
    <location>
        <begin position="516"/>
        <end position="653"/>
    </location>
</feature>
<dbReference type="FunFam" id="2.160.20.10:FF:000188">
    <property type="entry name" value="Uncharacterized protein"/>
    <property type="match status" value="1"/>
</dbReference>
<dbReference type="InterPro" id="IPR012334">
    <property type="entry name" value="Pectin_lyas_fold"/>
</dbReference>
<evidence type="ECO:0000313" key="7">
    <source>
        <dbReference type="Proteomes" id="UP000318821"/>
    </source>
</evidence>
<name>A0A504XFS7_LEIDO</name>
<comment type="caution">
    <text evidence="6">The sequence shown here is derived from an EMBL/GenBank/DDBJ whole genome shotgun (WGS) entry which is preliminary data.</text>
</comment>
<dbReference type="InterPro" id="IPR039448">
    <property type="entry name" value="Beta_helix"/>
</dbReference>
<dbReference type="FunFam" id="2.160.20.10:FF:000182">
    <property type="entry name" value="Uncharacterized protein"/>
    <property type="match status" value="1"/>
</dbReference>
<feature type="region of interest" description="Disordered" evidence="4">
    <location>
        <begin position="3124"/>
        <end position="3146"/>
    </location>
</feature>
<dbReference type="VEuPathDB" id="TriTrypDB:LdCL_270013400"/>
<dbReference type="SMART" id="SM00722">
    <property type="entry name" value="CASH"/>
    <property type="match status" value="4"/>
</dbReference>
<dbReference type="InterPro" id="IPR006633">
    <property type="entry name" value="Carb-bd_sugar_hydrolysis-dom"/>
</dbReference>
<dbReference type="InterPro" id="IPR011050">
    <property type="entry name" value="Pectin_lyase_fold/virulence"/>
</dbReference>
<dbReference type="InterPro" id="IPR022441">
    <property type="entry name" value="Para_beta_helix_rpt-2"/>
</dbReference>
<evidence type="ECO:0000256" key="1">
    <source>
        <dbReference type="ARBA" id="ARBA00004906"/>
    </source>
</evidence>
<dbReference type="SMART" id="SM00710">
    <property type="entry name" value="PbH1"/>
    <property type="match status" value="40"/>
</dbReference>
<evidence type="ECO:0000256" key="3">
    <source>
        <dbReference type="ARBA" id="ARBA00022786"/>
    </source>
</evidence>
<feature type="compositionally biased region" description="Polar residues" evidence="4">
    <location>
        <begin position="2852"/>
        <end position="2870"/>
    </location>
</feature>
<dbReference type="FunFam" id="2.160.20.10:FF:000089">
    <property type="entry name" value="Right_handed_beta_helix_region /Periplasmic_copper-binding_protein_(NosD)_-_putative"/>
    <property type="match status" value="1"/>
</dbReference>
<dbReference type="VEuPathDB" id="TriTrypDB:LDHU3_27.1070"/>
<dbReference type="PANTHER" id="PTHR22990">
    <property type="entry name" value="F-BOX ONLY PROTEIN"/>
    <property type="match status" value="1"/>
</dbReference>
<proteinExistence type="predicted"/>
<dbReference type="VEuPathDB" id="TriTrypDB:LdBPK_270680.1"/>
<dbReference type="InterPro" id="IPR006626">
    <property type="entry name" value="PbH1"/>
</dbReference>
<feature type="region of interest" description="Disordered" evidence="4">
    <location>
        <begin position="3537"/>
        <end position="3561"/>
    </location>
</feature>
<dbReference type="FunFam" id="2.160.20.10:FF:000131">
    <property type="entry name" value="Right_handed_beta_helix_region /Periplasmic_copper-binding_protein_(NosD)_-_putative"/>
    <property type="match status" value="1"/>
</dbReference>
<feature type="compositionally biased region" description="Polar residues" evidence="4">
    <location>
        <begin position="3541"/>
        <end position="3550"/>
    </location>
</feature>
<dbReference type="PANTHER" id="PTHR22990:SF32">
    <property type="entry name" value="RIGHT HANDED BETA HELIX DOMAIN-CONTAINING PROTEIN"/>
    <property type="match status" value="1"/>
</dbReference>
<dbReference type="Gene3D" id="2.160.20.10">
    <property type="entry name" value="Single-stranded right-handed beta-helix, Pectin lyase-like"/>
    <property type="match status" value="6"/>
</dbReference>
<dbReference type="Proteomes" id="UP000318821">
    <property type="component" value="Unassembled WGS sequence"/>
</dbReference>
<sequence>MYEEAGYAVVQRYSRWQKKKVRTIIVNAHAKIASQKSIAGAIALAKPFDRIELTGGEYHESVAVQMPLELVASEGEDPHIFSRLSTITIATSGIEVYMERIIVSSRSGSKLNAAVVAVAGNPILFRCHCSSLVIGGNAVAHVDECTVKESSSGVGIVVHESGGGIIKSSTIRNHRNVCFDIDTRGGLAVTECTIDNSTGGDAMSISGAVSSISRDSGSSSTSCSHVEVTHCHFSISDDPSSGASGGVSMSSVGSACGIILTQGAAPTIASNEFIEGEIGVLMEGPGTAQLKGNVIRCQRRCGILALVEESFGYAPNHQTLRITGENVIDRCRVGIDAQCAMSRASYIQQQNSATAMTGAGSGVGAPAEAGLNVSAIGGSMSGADRFLSDELPNPKRAFAWTPVQGSTSSPSSCDTACFLPSTSPTTPLVCIESKWCSLDQLRANLQQLVTMTLQANPTCLQPAFEIGTSTASIVNEGLDATSANPFAGILNDMLGTQLSHRKDTPASQREVLRLRGNKGIDIINTKFSNCDICAIRFGRQGYGLVEDCVFEDCGAYAIVVDCAAHPLITGCRFLRSRGASILVSNFANPLIIGNEVASGKRDGIQLASMSRGLIIGNIIATHVGAGIRVDKYSQPLICANAISHNRKGGIAVAEGSKPTILLNKLAANLYAQVNCTEGADAFISHNRITASTDTGIRIDSCSRCTVLSNTISFNGDGILVELDADPYVEDNDITDNTCAGVRACNNALGVFVGNRIRKNAGPNVLLTEGASSVFRANRIENSSQGGVVVCNEGHGFFERNTIATNATANVLVAGAYSEPEFLRNVISSSRSGCGIVCGRSAGGSFLRNSIHGNYQCGVFILEGSNPTFRGNNIAREAVGVLVSDGGKGLFTQNIIEDCYGSGVLAQRQADPVFSQNRVTRSQMSGLHIAPDSAGLFERNEVTRNDIGVQFGSSMDSAVIQIHSAYLDDADTSNKDLSASLQRKASRTAQHRSSVFATNTDASVLRSLASASLQRSASVVRLPTSVVRGNIITANLRGGVLLDAFPNGTLEENDIFQNNAYGVRGDATYGAARALAILTTTLGVADRTSVIRPRSLQQQQQSSFEQLQTLMLIRANNIYGHDEANIFLDHFDGDKHETAITENTIYEAPYGVCVANNSTVYSMSKNEVHTCMDGFAFASGGHGCYTANHIRDCTYSGVYISDKAYPDFTDANRIEKCGFSGVLVDVNGQGVFLNNTICHCATGVVVFCGPTTPFHVSYEEVIHARILSSTPTFTANTIEENELHGVLLISVISGCPLRSPLLLSCSDAGGKSAEVPPADSSTDEPLHDEPAPYSCAVGGTVTARGNRLCATFEKNIIRRNRMMGVYHDRFEHWDLSALEKTHAETKPSAGNPVKNAHGGYEILLGTSQILDNDEHQRQRQLKQVSLIENIITECSVGVGAGYGCHPYLQRNKIHHNTFFGLLLRFGSAVSAYANDICDNGLAGVYAAIGAKGYIAKGIIESNNGWCRPEASPHTPRSFDDCTFSKSFFTQAMVGTVEEKVRATAVTAGRTLRACCRAYEQMTRLAEVHVFTMTDALRYLAELVAASSGGLTLASGCAPSSLFEVVEDASSSAKGAAASGRRWLGGVALADYADVSTADGGIGVWVQAGSRVTIQGNRIGKHQNSGVLITKGVLQHHSVLHKSFNMEEGSKGNKKLEMVASLPGRAKSMKTTASSATVDIFAGQREAPPLACAEPGALFTTQMLYATGILAAVQVAASTTFESLDADFASFLHHSLSLSSLNGLEAEEKRQRVDSLHHVHIADNVISSNRDGLHVEVFHRLQACATPSAATAAAASISRIKPHSGGGANSTIDLMPHAPTEAHALPRFQRARTPKFSAAPTAFANDTASEAAATSALRASSHDIDVMECAYSTSDFTIVVEGNTVTQNRRYGVYAVHVANVHCERWLSGRSVLNETIASQYDSIRSKLVLGQETTRVSVTLPFELHALQQKVGHALFRKNDLFRNQHMQVCVTSRYVALTQDGDRTLLQLDTTTPLSGSNYASQVLVGVPVMASLLQLPPPGLLLWDENKVRDAKSGVLLCGYLGPHSVRFQRNTFANIASDALCVQGHLACATVGKGNVFERNGVGLRLAQQQRIRLVTSPATVLSHLRTRVFHNTFREANGSSILLECVGEEAPLVYQNEFSRHTAGTAALYLRSERAGGAAVVQGNVFSENYIPVFLVGGSESGVEGPLHASPITLVENRFTCNYVGAIACSGAAPTLERNIFEKNARAGLEVVGSGTRPQLRHCVFREHRRAGDGGDLTMPCPNQGTLQLECRNFSLKLLPENARVLTATSQARLPAGLLIGPLTEPVVDACGFINNDIGVDAVRDAASPAIALAGPKAHFKGCLFTQHQVCGVLVRGFHGRKPTDGAVDVSSALSMAGTTVFERCVFTNNATANGGGDVVAMEDGCATFRENVFCGAVVGKTGGVACFTQNSFIALSDGDAATLRGAAHDSSPCSGAANGAAAAVVIQEGGRIVAGQNTIVHRKVGVQCLPGAEGVVTDNRIVQCVTGLVLAPFNRTDVNKNRVLDSVDCGAVAYGGRMEDNKIIKAPTGILVQHSSVYKGINAVPSHKRDALGFLCIGNRIVDCAKNGLLITTAGVFDGNSVSRCKSGIHIASPLNGGPAGSCPVIKNCSVYDNGVGVCMEHESESVVRDNDIFDNETVGLLVAATATGTLQDNHISSPVDQGAVEMAVESRLKSFGNVIRNQFSPAFQRGTRASRAKDYQLEQADLDRELRDLDGTVEQAHHSMEAVSSGLWSLQQELISMHSRSIANFAALMAGPAGSALRVASARAGTMTAAAFSDKKDDRPTLGKQSISNAKSTLESGSSVTGAAASRKRSLGSVGRWTTGAGTSRVPAVSMGIRKQSKAGLSTKADPGGKATRSAASADPMKVLVHVFTSAATSSGADAVGQAITGVLAKAPLSKYNFISTVSTSTSQLLRLLGGPHPMQPFLCVVVVDANFGHFSPSDHDALQQLHKSACVDRLTTHRGATEAAGRDSQEVSSLFYTVLPGSFCKKDEASPSGDGVMSMEAYAAAHHPFTYTASVEEVLDVLHDRISQDMNASTASAANCLSRSITLQDVQVSVTESTVGNPPIDDDDSRSRSASVSGGCSALTCESRSGSTFLTVEHVSSLFSKLTPEALGLEPSKDARNMKRQKSSVVLSVHEEGDIIRWPRRAGWPSPILRRQFEERAPHLSGFKKELNTTCEATVTTASQLPSYPSASRSCQKVDEPGAFLLLNGFVCRTADASGRFRPVEVFSGVYREAATAPPTMPSANAHFSLSAGSAEETRRSIDSDCPLFNCFGVLSGGVIIDPIDGSFVEFTDAAVYTPSTVAAPVGSGNDIQDDLARCTLQQANEQAFRTGEAHLIRPECPLILCTSELPLPPRSSDPPLKRFKCCSSPFSAAGGAGPTVTSARHAAQMGMENVEKWLKRLAPHPGHRPQSPRRQAWTTVWADAEEFRLSMRAHSDVRASEASLYLPPRIPFPLRFRGQPISLMEEKTNESPTASQQQQPDREVSSATAVPPDGVRCAAASFTCYTGVPRFASATDTAPRFDLAEFAKGTAVARLRKRLRPYCETASLGRRRASDDYDEEDKERFLIPFTDSTPRHAAFALFLLYFNHLGVLCNGVRVTGETAASSCLDGLDVGSTTWSLCPKYLYDVRAEVERKRRVTRELRERPERTFAGGTRWSTTARNRDAVAAAWTALLLSSRTALLERITELNRHIHKLHDEKQRRRHADDQENQ</sequence>
<accession>A0A504XFS7</accession>
<dbReference type="Pfam" id="PF13229">
    <property type="entry name" value="Beta_helix"/>
    <property type="match status" value="4"/>
</dbReference>
<dbReference type="EMBL" id="RHLD01000016">
    <property type="protein sequence ID" value="TPP46109.1"/>
    <property type="molecule type" value="Genomic_DNA"/>
</dbReference>
<protein>
    <submittedName>
        <fullName evidence="6">Right handed beta helix region family protein</fullName>
    </submittedName>
</protein>
<feature type="domain" description="Carbohydrate-binding/sugar hydrolysis" evidence="5">
    <location>
        <begin position="1129"/>
        <end position="1246"/>
    </location>
</feature>
<keyword evidence="3" id="KW-0833">Ubl conjugation pathway</keyword>
<dbReference type="GO" id="GO:0006511">
    <property type="term" value="P:ubiquitin-dependent protein catabolic process"/>
    <property type="evidence" value="ECO:0007669"/>
    <property type="project" value="TreeGrafter"/>
</dbReference>
<evidence type="ECO:0000313" key="6">
    <source>
        <dbReference type="EMBL" id="TPP46109.1"/>
    </source>
</evidence>
<evidence type="ECO:0000256" key="2">
    <source>
        <dbReference type="ARBA" id="ARBA00022737"/>
    </source>
</evidence>
<dbReference type="SUPFAM" id="SSF51126">
    <property type="entry name" value="Pectin lyase-like"/>
    <property type="match status" value="10"/>
</dbReference>
<comment type="pathway">
    <text evidence="1">Protein modification; protein ubiquitination.</text>
</comment>
<evidence type="ECO:0000259" key="5">
    <source>
        <dbReference type="SMART" id="SM00722"/>
    </source>
</evidence>
<dbReference type="InterPro" id="IPR051550">
    <property type="entry name" value="SCF-Subunits/Alg-Epimerases"/>
</dbReference>
<gene>
    <name evidence="6" type="ORF">CGC20_32965</name>
</gene>
<reference evidence="7" key="1">
    <citation type="submission" date="2019-02" db="EMBL/GenBank/DDBJ databases">
        <title>FDA dAtabase for Regulatory Grade micrObial Sequences (FDA-ARGOS): Supporting development and validation of Infectious Disease Dx tests.</title>
        <authorList>
            <person name="Duncan R."/>
            <person name="Fisher C."/>
            <person name="Tallon L."/>
            <person name="Sadzewicz L."/>
            <person name="Sengamalay N."/>
            <person name="Ott S."/>
            <person name="Godinez A."/>
            <person name="Nagaraj S."/>
            <person name="Vavikolanu K."/>
            <person name="Vyas G."/>
            <person name="Nadendla S."/>
            <person name="Aluvathingal J."/>
            <person name="Sichtig H."/>
        </authorList>
    </citation>
    <scope>NUCLEOTIDE SEQUENCE [LARGE SCALE GENOMIC DNA]</scope>
    <source>
        <strain evidence="7">FDAARGOS_360</strain>
    </source>
</reference>
<organism evidence="6 7">
    <name type="scientific">Leishmania donovani</name>
    <dbReference type="NCBI Taxonomy" id="5661"/>
    <lineage>
        <taxon>Eukaryota</taxon>
        <taxon>Discoba</taxon>
        <taxon>Euglenozoa</taxon>
        <taxon>Kinetoplastea</taxon>
        <taxon>Metakinetoplastina</taxon>
        <taxon>Trypanosomatida</taxon>
        <taxon>Trypanosomatidae</taxon>
        <taxon>Leishmaniinae</taxon>
        <taxon>Leishmania</taxon>
    </lineage>
</organism>
<dbReference type="VEuPathDB" id="TriTrypDB:LDHU3_27.1080"/>
<feature type="domain" description="Carbohydrate-binding/sugar hydrolysis" evidence="5">
    <location>
        <begin position="660"/>
        <end position="790"/>
    </location>
</feature>
<feature type="domain" description="Carbohydrate-binding/sugar hydrolysis" evidence="5">
    <location>
        <begin position="792"/>
        <end position="929"/>
    </location>
</feature>
<dbReference type="NCBIfam" id="TIGR03804">
    <property type="entry name" value="para_beta_helix"/>
    <property type="match status" value="1"/>
</dbReference>
<dbReference type="VEuPathDB" id="TriTrypDB:LdBPK_270681.1"/>